<dbReference type="GO" id="GO:0000307">
    <property type="term" value="C:cyclin-dependent protein kinase holoenzyme complex"/>
    <property type="evidence" value="ECO:0007669"/>
    <property type="project" value="TreeGrafter"/>
</dbReference>
<name>A0AAD7IXC6_9AGAR</name>
<dbReference type="InterPro" id="IPR013922">
    <property type="entry name" value="Cyclin_PHO80-like"/>
</dbReference>
<dbReference type="GO" id="GO:0019901">
    <property type="term" value="F:protein kinase binding"/>
    <property type="evidence" value="ECO:0007669"/>
    <property type="project" value="InterPro"/>
</dbReference>
<dbReference type="CDD" id="cd20557">
    <property type="entry name" value="CYCLIN_ScPCL1-like"/>
    <property type="match status" value="1"/>
</dbReference>
<evidence type="ECO:0000313" key="2">
    <source>
        <dbReference type="EMBL" id="KAJ7750567.1"/>
    </source>
</evidence>
<dbReference type="EMBL" id="JARKIB010000065">
    <property type="protein sequence ID" value="KAJ7750567.1"/>
    <property type="molecule type" value="Genomic_DNA"/>
</dbReference>
<protein>
    <recommendedName>
        <fullName evidence="1">Cyclin N-terminal domain-containing protein</fullName>
    </recommendedName>
</protein>
<reference evidence="2" key="1">
    <citation type="submission" date="2023-03" db="EMBL/GenBank/DDBJ databases">
        <title>Massive genome expansion in bonnet fungi (Mycena s.s.) driven by repeated elements and novel gene families across ecological guilds.</title>
        <authorList>
            <consortium name="Lawrence Berkeley National Laboratory"/>
            <person name="Harder C.B."/>
            <person name="Miyauchi S."/>
            <person name="Viragh M."/>
            <person name="Kuo A."/>
            <person name="Thoen E."/>
            <person name="Andreopoulos B."/>
            <person name="Lu D."/>
            <person name="Skrede I."/>
            <person name="Drula E."/>
            <person name="Henrissat B."/>
            <person name="Morin E."/>
            <person name="Kohler A."/>
            <person name="Barry K."/>
            <person name="LaButti K."/>
            <person name="Morin E."/>
            <person name="Salamov A."/>
            <person name="Lipzen A."/>
            <person name="Mereny Z."/>
            <person name="Hegedus B."/>
            <person name="Baldrian P."/>
            <person name="Stursova M."/>
            <person name="Weitz H."/>
            <person name="Taylor A."/>
            <person name="Grigoriev I.V."/>
            <person name="Nagy L.G."/>
            <person name="Martin F."/>
            <person name="Kauserud H."/>
        </authorList>
    </citation>
    <scope>NUCLEOTIDE SEQUENCE</scope>
    <source>
        <strain evidence="2">CBHHK182m</strain>
    </source>
</reference>
<sequence length="163" mass="18903">MYRAYDPSLYSLSKVGACFMMVLFGRSLSPSQFARSTLRLCGFVTFILRSTNLEEVVLFLALHLLLRLRWRYPSHTVDSCQRAFLAAYMLSSKVLLDHCYSTKAWRRVTGDMYSLQDINDMERALCSLLEWDINVRATTMTSFREALLREFGTLCVKNRGFHT</sequence>
<organism evidence="2 3">
    <name type="scientific">Mycena metata</name>
    <dbReference type="NCBI Taxonomy" id="1033252"/>
    <lineage>
        <taxon>Eukaryota</taxon>
        <taxon>Fungi</taxon>
        <taxon>Dikarya</taxon>
        <taxon>Basidiomycota</taxon>
        <taxon>Agaricomycotina</taxon>
        <taxon>Agaricomycetes</taxon>
        <taxon>Agaricomycetidae</taxon>
        <taxon>Agaricales</taxon>
        <taxon>Marasmiineae</taxon>
        <taxon>Mycenaceae</taxon>
        <taxon>Mycena</taxon>
    </lineage>
</organism>
<dbReference type="Pfam" id="PF00134">
    <property type="entry name" value="Cyclin_N"/>
    <property type="match status" value="1"/>
</dbReference>
<dbReference type="AlphaFoldDB" id="A0AAD7IXC6"/>
<feature type="domain" description="Cyclin N-terminal" evidence="1">
    <location>
        <begin position="42"/>
        <end position="134"/>
    </location>
</feature>
<dbReference type="PANTHER" id="PTHR15615:SF108">
    <property type="entry name" value="PROTEIN CNPPD1"/>
    <property type="match status" value="1"/>
</dbReference>
<keyword evidence="3" id="KW-1185">Reference proteome</keyword>
<proteinExistence type="predicted"/>
<dbReference type="PANTHER" id="PTHR15615">
    <property type="match status" value="1"/>
</dbReference>
<evidence type="ECO:0000259" key="1">
    <source>
        <dbReference type="Pfam" id="PF00134"/>
    </source>
</evidence>
<gene>
    <name evidence="2" type="ORF">B0H16DRAFT_1318505</name>
</gene>
<dbReference type="SUPFAM" id="SSF47954">
    <property type="entry name" value="Cyclin-like"/>
    <property type="match status" value="1"/>
</dbReference>
<comment type="caution">
    <text evidence="2">The sequence shown here is derived from an EMBL/GenBank/DDBJ whole genome shotgun (WGS) entry which is preliminary data.</text>
</comment>
<accession>A0AAD7IXC6</accession>
<dbReference type="InterPro" id="IPR006671">
    <property type="entry name" value="Cyclin_N"/>
</dbReference>
<dbReference type="Gene3D" id="1.10.472.10">
    <property type="entry name" value="Cyclin-like"/>
    <property type="match status" value="1"/>
</dbReference>
<dbReference type="GO" id="GO:0016538">
    <property type="term" value="F:cyclin-dependent protein serine/threonine kinase regulator activity"/>
    <property type="evidence" value="ECO:0007669"/>
    <property type="project" value="TreeGrafter"/>
</dbReference>
<dbReference type="Proteomes" id="UP001215598">
    <property type="component" value="Unassembled WGS sequence"/>
</dbReference>
<dbReference type="GO" id="GO:0005634">
    <property type="term" value="C:nucleus"/>
    <property type="evidence" value="ECO:0007669"/>
    <property type="project" value="TreeGrafter"/>
</dbReference>
<dbReference type="InterPro" id="IPR036915">
    <property type="entry name" value="Cyclin-like_sf"/>
</dbReference>
<evidence type="ECO:0000313" key="3">
    <source>
        <dbReference type="Proteomes" id="UP001215598"/>
    </source>
</evidence>